<protein>
    <submittedName>
        <fullName evidence="10">Branched-chain amino acid transport system permease protein</fullName>
    </submittedName>
</protein>
<evidence type="ECO:0000256" key="8">
    <source>
        <dbReference type="ARBA" id="ARBA00037998"/>
    </source>
</evidence>
<dbReference type="CDD" id="cd06582">
    <property type="entry name" value="TM_PBP1_LivH_like"/>
    <property type="match status" value="1"/>
</dbReference>
<sequence>MDILLQQLINSLSVASVIILIGIGITLIFGLTGIINFAHGEFLMVGGMLTWLVIGQGGNFLLAAAAAVLGVGLLGFVLERGLFRLTLDRPMNGFIISLGLIVVLQHVVIRFWNSYQKAIPAPLTDVWEVGGVRIIEMRVAVVVVTAIIVAITFFGISRSRYGLALRASVADPDTAALMGVPVRRYVTGVFVYGSMLAGLGGALMIALFPITPFIGSVIVVRGFAVALIGGLGNVFGAVVAGLVLGLMDGLSAGYGLPEWTEAYSFVLMILILLLRPQGLLGGTAGPRAV</sequence>
<evidence type="ECO:0000256" key="1">
    <source>
        <dbReference type="ARBA" id="ARBA00004651"/>
    </source>
</evidence>
<comment type="subcellular location">
    <subcellularLocation>
        <location evidence="1">Cell membrane</location>
        <topology evidence="1">Multi-pass membrane protein</topology>
    </subcellularLocation>
</comment>
<organism evidence="10 11">
    <name type="scientific">Labrys wisconsinensis</name>
    <dbReference type="NCBI Taxonomy" id="425677"/>
    <lineage>
        <taxon>Bacteria</taxon>
        <taxon>Pseudomonadati</taxon>
        <taxon>Pseudomonadota</taxon>
        <taxon>Alphaproteobacteria</taxon>
        <taxon>Hyphomicrobiales</taxon>
        <taxon>Xanthobacteraceae</taxon>
        <taxon>Labrys</taxon>
    </lineage>
</organism>
<dbReference type="RefSeq" id="WP_307272152.1">
    <property type="nucleotide sequence ID" value="NZ_JAUSVX010000003.1"/>
</dbReference>
<evidence type="ECO:0000313" key="11">
    <source>
        <dbReference type="Proteomes" id="UP001242480"/>
    </source>
</evidence>
<keyword evidence="11" id="KW-1185">Reference proteome</keyword>
<reference evidence="10 11" key="1">
    <citation type="submission" date="2023-07" db="EMBL/GenBank/DDBJ databases">
        <title>Genomic Encyclopedia of Type Strains, Phase IV (KMG-IV): sequencing the most valuable type-strain genomes for metagenomic binning, comparative biology and taxonomic classification.</title>
        <authorList>
            <person name="Goeker M."/>
        </authorList>
    </citation>
    <scope>NUCLEOTIDE SEQUENCE [LARGE SCALE GENOMIC DNA]</scope>
    <source>
        <strain evidence="10 11">DSM 19619</strain>
    </source>
</reference>
<dbReference type="PANTHER" id="PTHR11795:SF447">
    <property type="entry name" value="ABC TRANSPORTER PERMEASE PROTEIN"/>
    <property type="match status" value="1"/>
</dbReference>
<keyword evidence="2" id="KW-0813">Transport</keyword>
<feature type="transmembrane region" description="Helical" evidence="9">
    <location>
        <begin position="12"/>
        <end position="38"/>
    </location>
</feature>
<evidence type="ECO:0000256" key="5">
    <source>
        <dbReference type="ARBA" id="ARBA00022970"/>
    </source>
</evidence>
<proteinExistence type="inferred from homology"/>
<dbReference type="PANTHER" id="PTHR11795">
    <property type="entry name" value="BRANCHED-CHAIN AMINO ACID TRANSPORT SYSTEM PERMEASE PROTEIN LIVH"/>
    <property type="match status" value="1"/>
</dbReference>
<feature type="transmembrane region" description="Helical" evidence="9">
    <location>
        <begin position="189"/>
        <end position="210"/>
    </location>
</feature>
<keyword evidence="7 9" id="KW-0472">Membrane</keyword>
<evidence type="ECO:0000256" key="3">
    <source>
        <dbReference type="ARBA" id="ARBA00022475"/>
    </source>
</evidence>
<dbReference type="Pfam" id="PF02653">
    <property type="entry name" value="BPD_transp_2"/>
    <property type="match status" value="1"/>
</dbReference>
<comment type="similarity">
    <text evidence="8">Belongs to the binding-protein-dependent transport system permease family. LivHM subfamily.</text>
</comment>
<gene>
    <name evidence="10" type="ORF">QO011_002444</name>
</gene>
<feature type="transmembrane region" description="Helical" evidence="9">
    <location>
        <begin position="259"/>
        <end position="276"/>
    </location>
</feature>
<feature type="transmembrane region" description="Helical" evidence="9">
    <location>
        <begin position="222"/>
        <end position="247"/>
    </location>
</feature>
<evidence type="ECO:0000256" key="6">
    <source>
        <dbReference type="ARBA" id="ARBA00022989"/>
    </source>
</evidence>
<dbReference type="Proteomes" id="UP001242480">
    <property type="component" value="Unassembled WGS sequence"/>
</dbReference>
<feature type="transmembrane region" description="Helical" evidence="9">
    <location>
        <begin position="58"/>
        <end position="78"/>
    </location>
</feature>
<name>A0ABU0J596_9HYPH</name>
<keyword evidence="5" id="KW-0029">Amino-acid transport</keyword>
<comment type="caution">
    <text evidence="10">The sequence shown here is derived from an EMBL/GenBank/DDBJ whole genome shotgun (WGS) entry which is preliminary data.</text>
</comment>
<dbReference type="InterPro" id="IPR052157">
    <property type="entry name" value="BCAA_transport_permease"/>
</dbReference>
<evidence type="ECO:0000256" key="9">
    <source>
        <dbReference type="SAM" id="Phobius"/>
    </source>
</evidence>
<evidence type="ECO:0000256" key="7">
    <source>
        <dbReference type="ARBA" id="ARBA00023136"/>
    </source>
</evidence>
<keyword evidence="3" id="KW-1003">Cell membrane</keyword>
<keyword evidence="4 9" id="KW-0812">Transmembrane</keyword>
<feature type="transmembrane region" description="Helical" evidence="9">
    <location>
        <begin position="132"/>
        <end position="156"/>
    </location>
</feature>
<dbReference type="EMBL" id="JAUSVX010000003">
    <property type="protein sequence ID" value="MDQ0469433.1"/>
    <property type="molecule type" value="Genomic_DNA"/>
</dbReference>
<evidence type="ECO:0000256" key="2">
    <source>
        <dbReference type="ARBA" id="ARBA00022448"/>
    </source>
</evidence>
<feature type="transmembrane region" description="Helical" evidence="9">
    <location>
        <begin position="90"/>
        <end position="112"/>
    </location>
</feature>
<dbReference type="InterPro" id="IPR001851">
    <property type="entry name" value="ABC_transp_permease"/>
</dbReference>
<evidence type="ECO:0000313" key="10">
    <source>
        <dbReference type="EMBL" id="MDQ0469433.1"/>
    </source>
</evidence>
<accession>A0ABU0J596</accession>
<keyword evidence="6 9" id="KW-1133">Transmembrane helix</keyword>
<evidence type="ECO:0000256" key="4">
    <source>
        <dbReference type="ARBA" id="ARBA00022692"/>
    </source>
</evidence>